<organism evidence="12 13">
    <name type="scientific">Streptomyces yunnanensis</name>
    <dbReference type="NCBI Taxonomy" id="156453"/>
    <lineage>
        <taxon>Bacteria</taxon>
        <taxon>Bacillati</taxon>
        <taxon>Actinomycetota</taxon>
        <taxon>Actinomycetes</taxon>
        <taxon>Kitasatosporales</taxon>
        <taxon>Streptomycetaceae</taxon>
        <taxon>Streptomyces</taxon>
    </lineage>
</organism>
<dbReference type="SUPFAM" id="SSF63380">
    <property type="entry name" value="Riboflavin synthase domain-like"/>
    <property type="match status" value="2"/>
</dbReference>
<evidence type="ECO:0000256" key="1">
    <source>
        <dbReference type="ARBA" id="ARBA00000968"/>
    </source>
</evidence>
<dbReference type="PROSITE" id="PS51177">
    <property type="entry name" value="LUMAZINE_BIND"/>
    <property type="match status" value="2"/>
</dbReference>
<evidence type="ECO:0000256" key="3">
    <source>
        <dbReference type="ARBA" id="ARBA00004887"/>
    </source>
</evidence>
<name>A0ABY8AJS4_9ACTN</name>
<dbReference type="CDD" id="cd00402">
    <property type="entry name" value="Riboflavin_synthase_like"/>
    <property type="match status" value="1"/>
</dbReference>
<dbReference type="Pfam" id="PF00677">
    <property type="entry name" value="Lum_binding"/>
    <property type="match status" value="2"/>
</dbReference>
<keyword evidence="7 12" id="KW-0808">Transferase</keyword>
<accession>A0ABY8AJS4</accession>
<evidence type="ECO:0000256" key="10">
    <source>
        <dbReference type="PROSITE-ProRule" id="PRU00524"/>
    </source>
</evidence>
<evidence type="ECO:0000256" key="6">
    <source>
        <dbReference type="ARBA" id="ARBA00022619"/>
    </source>
</evidence>
<sequence length="220" mass="23035">MFTGIVEELGEVVAVENLGDAARFRLRGPVVTEGAKHGDSIAVNGVCLTVVDTADGEFTADVMAETLHRSSLGALTTGSRVNLERPMALGGRLGGHLVQGHVDGTGTLVERTPGVGAPPAVAGGHWELVKVALPTQLARYVVEKGSITVDGVSLTVVDAADDYFTISLIPTTLALTTLGIKQPGDPVNLEVDVLAKYVERLLGRGDKDADDLAEIKEMDR</sequence>
<feature type="domain" description="Lumazine-binding" evidence="11">
    <location>
        <begin position="97"/>
        <end position="202"/>
    </location>
</feature>
<dbReference type="EC" id="2.5.1.9" evidence="4 9"/>
<comment type="pathway">
    <text evidence="3">Cofactor biosynthesis; riboflavin biosynthesis; riboflavin from 2-hydroxy-3-oxobutyl phosphate and 5-amino-6-(D-ribitylamino)uracil: step 2/2.</text>
</comment>
<evidence type="ECO:0000259" key="11">
    <source>
        <dbReference type="PROSITE" id="PS51177"/>
    </source>
</evidence>
<dbReference type="PIRSF" id="PIRSF000498">
    <property type="entry name" value="Riboflavin_syn_A"/>
    <property type="match status" value="1"/>
</dbReference>
<evidence type="ECO:0000256" key="4">
    <source>
        <dbReference type="ARBA" id="ARBA00012827"/>
    </source>
</evidence>
<comment type="catalytic activity">
    <reaction evidence="1">
        <text>2 6,7-dimethyl-8-(1-D-ribityl)lumazine + H(+) = 5-amino-6-(D-ribitylamino)uracil + riboflavin</text>
        <dbReference type="Rhea" id="RHEA:20772"/>
        <dbReference type="ChEBI" id="CHEBI:15378"/>
        <dbReference type="ChEBI" id="CHEBI:15934"/>
        <dbReference type="ChEBI" id="CHEBI:57986"/>
        <dbReference type="ChEBI" id="CHEBI:58201"/>
        <dbReference type="EC" id="2.5.1.9"/>
    </reaction>
</comment>
<dbReference type="EMBL" id="CP095749">
    <property type="protein sequence ID" value="WEB43722.1"/>
    <property type="molecule type" value="Genomic_DNA"/>
</dbReference>
<evidence type="ECO:0000256" key="9">
    <source>
        <dbReference type="NCBIfam" id="TIGR00187"/>
    </source>
</evidence>
<dbReference type="Gene3D" id="2.40.30.20">
    <property type="match status" value="2"/>
</dbReference>
<evidence type="ECO:0000313" key="13">
    <source>
        <dbReference type="Proteomes" id="UP001218629"/>
    </source>
</evidence>
<proteinExistence type="predicted"/>
<dbReference type="PANTHER" id="PTHR21098">
    <property type="entry name" value="RIBOFLAVIN SYNTHASE ALPHA CHAIN"/>
    <property type="match status" value="1"/>
</dbReference>
<evidence type="ECO:0000256" key="8">
    <source>
        <dbReference type="ARBA" id="ARBA00022737"/>
    </source>
</evidence>
<dbReference type="NCBIfam" id="TIGR00187">
    <property type="entry name" value="ribE"/>
    <property type="match status" value="1"/>
</dbReference>
<dbReference type="InterPro" id="IPR017938">
    <property type="entry name" value="Riboflavin_synthase-like_b-brl"/>
</dbReference>
<evidence type="ECO:0000313" key="12">
    <source>
        <dbReference type="EMBL" id="WEB43722.1"/>
    </source>
</evidence>
<protein>
    <recommendedName>
        <fullName evidence="5 9">Riboflavin synthase</fullName>
        <ecNumber evidence="4 9">2.5.1.9</ecNumber>
    </recommendedName>
</protein>
<reference evidence="12 13" key="1">
    <citation type="submission" date="2022-03" db="EMBL/GenBank/DDBJ databases">
        <title>Streptomyces yunnanensis P86,complete genome.</title>
        <authorList>
            <person name="Chen S."/>
            <person name="Zhang Q."/>
        </authorList>
    </citation>
    <scope>NUCLEOTIDE SEQUENCE [LARGE SCALE GENOMIC DNA]</scope>
    <source>
        <strain evidence="12 13">P86</strain>
    </source>
</reference>
<dbReference type="InterPro" id="IPR026017">
    <property type="entry name" value="Lumazine-bd_dom"/>
</dbReference>
<keyword evidence="8" id="KW-0677">Repeat</keyword>
<evidence type="ECO:0000256" key="2">
    <source>
        <dbReference type="ARBA" id="ARBA00002803"/>
    </source>
</evidence>
<dbReference type="NCBIfam" id="NF006767">
    <property type="entry name" value="PRK09289.1"/>
    <property type="match status" value="1"/>
</dbReference>
<feature type="repeat" description="Lumazine-binding" evidence="10">
    <location>
        <begin position="97"/>
        <end position="202"/>
    </location>
</feature>
<comment type="function">
    <text evidence="2">Catalyzes the dismutation of two molecules of 6,7-dimethyl-8-ribityllumazine, resulting in the formation of riboflavin and 5-amino-6-(D-ribitylamino)uracil.</text>
</comment>
<keyword evidence="6" id="KW-0686">Riboflavin biosynthesis</keyword>
<dbReference type="Proteomes" id="UP001218629">
    <property type="component" value="Chromosome"/>
</dbReference>
<evidence type="ECO:0000256" key="5">
    <source>
        <dbReference type="ARBA" id="ARBA00013950"/>
    </source>
</evidence>
<feature type="domain" description="Lumazine-binding" evidence="11">
    <location>
        <begin position="1"/>
        <end position="96"/>
    </location>
</feature>
<keyword evidence="13" id="KW-1185">Reference proteome</keyword>
<dbReference type="InterPro" id="IPR023366">
    <property type="entry name" value="ATP_synth_asu-like_sf"/>
</dbReference>
<gene>
    <name evidence="12" type="ORF">MOV08_33575</name>
</gene>
<dbReference type="PANTHER" id="PTHR21098:SF12">
    <property type="entry name" value="RIBOFLAVIN SYNTHASE"/>
    <property type="match status" value="1"/>
</dbReference>
<dbReference type="InterPro" id="IPR001783">
    <property type="entry name" value="Lumazine-bd"/>
</dbReference>
<feature type="repeat" description="Lumazine-binding" evidence="10">
    <location>
        <begin position="1"/>
        <end position="96"/>
    </location>
</feature>
<evidence type="ECO:0000256" key="7">
    <source>
        <dbReference type="ARBA" id="ARBA00022679"/>
    </source>
</evidence>
<dbReference type="RefSeq" id="WP_039638065.1">
    <property type="nucleotide sequence ID" value="NZ_CP095749.1"/>
</dbReference>
<dbReference type="GO" id="GO:0004746">
    <property type="term" value="F:riboflavin synthase activity"/>
    <property type="evidence" value="ECO:0007669"/>
    <property type="project" value="UniProtKB-EC"/>
</dbReference>